<keyword evidence="1" id="KW-0812">Transmembrane</keyword>
<dbReference type="Proteomes" id="UP001589609">
    <property type="component" value="Unassembled WGS sequence"/>
</dbReference>
<feature type="transmembrane region" description="Helical" evidence="1">
    <location>
        <begin position="156"/>
        <end position="182"/>
    </location>
</feature>
<keyword evidence="1" id="KW-0472">Membrane</keyword>
<feature type="transmembrane region" description="Helical" evidence="1">
    <location>
        <begin position="194"/>
        <end position="214"/>
    </location>
</feature>
<dbReference type="RefSeq" id="WP_379950451.1">
    <property type="nucleotide sequence ID" value="NZ_JBHMAF010000108.1"/>
</dbReference>
<dbReference type="GO" id="GO:0016757">
    <property type="term" value="F:glycosyltransferase activity"/>
    <property type="evidence" value="ECO:0007669"/>
    <property type="project" value="UniProtKB-KW"/>
</dbReference>
<gene>
    <name evidence="3" type="ORF">ACFFMS_17250</name>
</gene>
<evidence type="ECO:0000259" key="2">
    <source>
        <dbReference type="Pfam" id="PF13231"/>
    </source>
</evidence>
<feature type="transmembrane region" description="Helical" evidence="1">
    <location>
        <begin position="322"/>
        <end position="339"/>
    </location>
</feature>
<keyword evidence="3" id="KW-0328">Glycosyltransferase</keyword>
<evidence type="ECO:0000313" key="3">
    <source>
        <dbReference type="EMBL" id="MFB9760116.1"/>
    </source>
</evidence>
<keyword evidence="4" id="KW-1185">Reference proteome</keyword>
<evidence type="ECO:0000256" key="1">
    <source>
        <dbReference type="SAM" id="Phobius"/>
    </source>
</evidence>
<comment type="caution">
    <text evidence="3">The sequence shown here is derived from an EMBL/GenBank/DDBJ whole genome shotgun (WGS) entry which is preliminary data.</text>
</comment>
<feature type="transmembrane region" description="Helical" evidence="1">
    <location>
        <begin position="75"/>
        <end position="94"/>
    </location>
</feature>
<name>A0ABV5WJ37_9BACI</name>
<evidence type="ECO:0000313" key="4">
    <source>
        <dbReference type="Proteomes" id="UP001589609"/>
    </source>
</evidence>
<dbReference type="Pfam" id="PF13231">
    <property type="entry name" value="PMT_2"/>
    <property type="match status" value="1"/>
</dbReference>
<reference evidence="3 4" key="1">
    <citation type="submission" date="2024-09" db="EMBL/GenBank/DDBJ databases">
        <authorList>
            <person name="Sun Q."/>
            <person name="Mori K."/>
        </authorList>
    </citation>
    <scope>NUCLEOTIDE SEQUENCE [LARGE SCALE GENOMIC DNA]</scope>
    <source>
        <strain evidence="3 4">JCM 11201</strain>
    </source>
</reference>
<protein>
    <submittedName>
        <fullName evidence="3">Glycosyltransferase family 39 protein</fullName>
        <ecNumber evidence="3">2.4.-.-</ecNumber>
    </submittedName>
</protein>
<dbReference type="EC" id="2.4.-.-" evidence="3"/>
<feature type="transmembrane region" description="Helical" evidence="1">
    <location>
        <begin position="127"/>
        <end position="144"/>
    </location>
</feature>
<feature type="transmembrane region" description="Helical" evidence="1">
    <location>
        <begin position="257"/>
        <end position="282"/>
    </location>
</feature>
<feature type="transmembrane region" description="Helical" evidence="1">
    <location>
        <begin position="294"/>
        <end position="316"/>
    </location>
</feature>
<keyword evidence="1" id="KW-1133">Transmembrane helix</keyword>
<keyword evidence="3" id="KW-0808">Transferase</keyword>
<dbReference type="EMBL" id="JBHMAF010000108">
    <property type="protein sequence ID" value="MFB9760116.1"/>
    <property type="molecule type" value="Genomic_DNA"/>
</dbReference>
<dbReference type="InterPro" id="IPR038731">
    <property type="entry name" value="RgtA/B/C-like"/>
</dbReference>
<organism evidence="3 4">
    <name type="scientific">Ectobacillus funiculus</name>
    <dbReference type="NCBI Taxonomy" id="137993"/>
    <lineage>
        <taxon>Bacteria</taxon>
        <taxon>Bacillati</taxon>
        <taxon>Bacillota</taxon>
        <taxon>Bacilli</taxon>
        <taxon>Bacillales</taxon>
        <taxon>Bacillaceae</taxon>
        <taxon>Ectobacillus</taxon>
    </lineage>
</organism>
<feature type="transmembrane region" description="Helical" evidence="1">
    <location>
        <begin position="100"/>
        <end position="120"/>
    </location>
</feature>
<proteinExistence type="predicted"/>
<feature type="domain" description="Glycosyltransferase RgtA/B/C/D-like" evidence="2">
    <location>
        <begin position="52"/>
        <end position="211"/>
    </location>
</feature>
<feature type="transmembrane region" description="Helical" evidence="1">
    <location>
        <begin position="51"/>
        <end position="68"/>
    </location>
</feature>
<sequence length="476" mass="54816">MHFVRRAAIVLIIAAAIIRFLYTSPFASTWDEVDFALALDEYDIANMQPHFPGYPFFILGGMAIHHWIGNPTQALAILNAALAVTAIFPMYKLARRYVTVTQSFIVVALLQTSSYFSILVTQSMSEGAALSIVWWYMWVLIIAFEQRGFRFQVLPLVLFALLMGIRLSYAPFGIGIMFLLFCRHNRNAMRVVSLILLAALLQLVWVSALVWNVGGIDGLLKLAFGFVEGHFTEWGGAVTETKEPIVSRLYRLVVTNIVYVGVLSKSLVSGVILALLVAFLVVPKKRHLHREMKWETRLLVAITAVYFLWNLLAQNIDKPRHSYPIVMLFLFLFAVSSVKVRPVSQWLLLVFSIAQLVTGLAFVKEQASQEPATYQLARYLEERKQPLIVYTWEETRVMDYLRVSYEHERFYTYDYYLQDKKYRQNDTIYVTNHLIDGFRKQGARVEGNLKKVAEFRSNPLFDPVYSEIILYEWRSN</sequence>
<accession>A0ABV5WJ37</accession>